<proteinExistence type="predicted"/>
<evidence type="ECO:0000256" key="1">
    <source>
        <dbReference type="SAM" id="Coils"/>
    </source>
</evidence>
<gene>
    <name evidence="3" type="ORF">BXT86_05810</name>
</gene>
<name>A0A1V4QE00_UNCW3</name>
<feature type="coiled-coil region" evidence="1">
    <location>
        <begin position="386"/>
        <end position="428"/>
    </location>
</feature>
<keyword evidence="2" id="KW-1133">Transmembrane helix</keyword>
<accession>A0A1V4QE00</accession>
<dbReference type="AlphaFoldDB" id="A0A1V4QE00"/>
<dbReference type="Gene3D" id="3.40.50.300">
    <property type="entry name" value="P-loop containing nucleotide triphosphate hydrolases"/>
    <property type="match status" value="2"/>
</dbReference>
<reference evidence="4" key="1">
    <citation type="submission" date="2017-01" db="EMBL/GenBank/DDBJ databases">
        <title>Novel pathways for hydrocarbon cycling and metabolic interdependencies in hydrothermal sediment communities.</title>
        <authorList>
            <person name="Dombrowski N."/>
            <person name="Seitz K."/>
            <person name="Teske A."/>
            <person name="Baker B."/>
        </authorList>
    </citation>
    <scope>NUCLEOTIDE SEQUENCE [LARGE SCALE GENOMIC DNA]</scope>
</reference>
<dbReference type="SUPFAM" id="SSF52540">
    <property type="entry name" value="P-loop containing nucleoside triphosphate hydrolases"/>
    <property type="match status" value="1"/>
</dbReference>
<keyword evidence="2" id="KW-0812">Transmembrane</keyword>
<protein>
    <recommendedName>
        <fullName evidence="5">Rad50/SbcC-type AAA domain-containing protein</fullName>
    </recommendedName>
</protein>
<keyword evidence="1" id="KW-0175">Coiled coil</keyword>
<keyword evidence="2" id="KW-0472">Membrane</keyword>
<comment type="caution">
    <text evidence="3">The sequence shown here is derived from an EMBL/GenBank/DDBJ whole genome shotgun (WGS) entry which is preliminary data.</text>
</comment>
<feature type="coiled-coil region" evidence="1">
    <location>
        <begin position="225"/>
        <end position="259"/>
    </location>
</feature>
<evidence type="ECO:0000256" key="2">
    <source>
        <dbReference type="SAM" id="Phobius"/>
    </source>
</evidence>
<evidence type="ECO:0008006" key="5">
    <source>
        <dbReference type="Google" id="ProtNLM"/>
    </source>
</evidence>
<evidence type="ECO:0000313" key="4">
    <source>
        <dbReference type="Proteomes" id="UP000191663"/>
    </source>
</evidence>
<sequence length="667" mass="79283">MIYGLNESGKTALIEALGWLLFRRSIKDLRYDRPLDIEIIIEDAGHTYSLPAKKIKFRLPVGNIAGLLYVRASESAVFDKKSQDSFWDSIKTMLGRIGKGIPFTKLDKKIFDEVGLQFKKKGWNENKTRIIQQERERLRNLKDYLEQIGKIEDKEVCQSRLKDRYTFLKNRLSKIEMAKRYKNYKELKNLYGLYLETKSRYQDYDRYKYDYQTRWQKLLIERESLIKAEENRKRTIEEIDVLKQEIDKLTEKDDMISAQGLEESIRTLPGKTEGWDIRYSGLILSITTILFLISFFLPIPKIISIFLFLLGLAQFVFSLYQRKKVQDIDRQRSELLDRAKAVFPEVDNLDQFYEKVRDLHEQRMKREAMLQEKERVLKLFGDPRDIDKIENEIEELRKKTGLAEIDDLDEKIREKKLLDDKLARIKANIAERLNEGDENRWMRMIESMKTEPPEEEVDVEQEDEVKAEIERIGQRIQEMERDIRVFRAVQKSTYNVTDDHSAFLEYHQLRKRLEDYDLERQAAIKAREILIEMSSELDQFIEDIISGDEGLNRYFHLVTGRYDRVEVVDKDFVAYEKTRKFQIKGLSSGTRDQLLLCFRIAALKRLYPQGFFLLLDDAFIFADWVRREKLVRLLKDCADKGNQIIYLTSDNHTRDLFRQFGARITEL</sequence>
<dbReference type="Proteomes" id="UP000191663">
    <property type="component" value="Unassembled WGS sequence"/>
</dbReference>
<organism evidence="3 4">
    <name type="scientific">candidate division WOR-3 bacterium 4484_100</name>
    <dbReference type="NCBI Taxonomy" id="1936077"/>
    <lineage>
        <taxon>Bacteria</taxon>
        <taxon>Bacteria division WOR-3</taxon>
    </lineage>
</organism>
<dbReference type="EMBL" id="MUKB01000107">
    <property type="protein sequence ID" value="OPX17564.1"/>
    <property type="molecule type" value="Genomic_DNA"/>
</dbReference>
<dbReference type="InterPro" id="IPR027417">
    <property type="entry name" value="P-loop_NTPase"/>
</dbReference>
<feature type="transmembrane region" description="Helical" evidence="2">
    <location>
        <begin position="302"/>
        <end position="320"/>
    </location>
</feature>
<feature type="transmembrane region" description="Helical" evidence="2">
    <location>
        <begin position="277"/>
        <end position="296"/>
    </location>
</feature>
<evidence type="ECO:0000313" key="3">
    <source>
        <dbReference type="EMBL" id="OPX17564.1"/>
    </source>
</evidence>